<dbReference type="OrthoDB" id="2642487at2759"/>
<dbReference type="EMBL" id="KN833963">
    <property type="protein sequence ID" value="KIK13971.1"/>
    <property type="molecule type" value="Genomic_DNA"/>
</dbReference>
<accession>A0A0C9YAY4</accession>
<gene>
    <name evidence="1" type="ORF">PISMIDRAFT_48555</name>
</gene>
<dbReference type="HOGENOM" id="CLU_040082_6_1_1"/>
<reference evidence="2" key="2">
    <citation type="submission" date="2015-01" db="EMBL/GenBank/DDBJ databases">
        <title>Evolutionary Origins and Diversification of the Mycorrhizal Mutualists.</title>
        <authorList>
            <consortium name="DOE Joint Genome Institute"/>
            <consortium name="Mycorrhizal Genomics Consortium"/>
            <person name="Kohler A."/>
            <person name="Kuo A."/>
            <person name="Nagy L.G."/>
            <person name="Floudas D."/>
            <person name="Copeland A."/>
            <person name="Barry K.W."/>
            <person name="Cichocki N."/>
            <person name="Veneault-Fourrey C."/>
            <person name="LaButti K."/>
            <person name="Lindquist E.A."/>
            <person name="Lipzen A."/>
            <person name="Lundell T."/>
            <person name="Morin E."/>
            <person name="Murat C."/>
            <person name="Riley R."/>
            <person name="Ohm R."/>
            <person name="Sun H."/>
            <person name="Tunlid A."/>
            <person name="Henrissat B."/>
            <person name="Grigoriev I.V."/>
            <person name="Hibbett D.S."/>
            <person name="Martin F."/>
        </authorList>
    </citation>
    <scope>NUCLEOTIDE SEQUENCE [LARGE SCALE GENOMIC DNA]</scope>
    <source>
        <strain evidence="2">441</strain>
    </source>
</reference>
<dbReference type="Proteomes" id="UP000054018">
    <property type="component" value="Unassembled WGS sequence"/>
</dbReference>
<reference evidence="1 2" key="1">
    <citation type="submission" date="2014-04" db="EMBL/GenBank/DDBJ databases">
        <authorList>
            <consortium name="DOE Joint Genome Institute"/>
            <person name="Kuo A."/>
            <person name="Kohler A."/>
            <person name="Costa M.D."/>
            <person name="Nagy L.G."/>
            <person name="Floudas D."/>
            <person name="Copeland A."/>
            <person name="Barry K.W."/>
            <person name="Cichocki N."/>
            <person name="Veneault-Fourrey C."/>
            <person name="LaButti K."/>
            <person name="Lindquist E.A."/>
            <person name="Lipzen A."/>
            <person name="Lundell T."/>
            <person name="Morin E."/>
            <person name="Murat C."/>
            <person name="Sun H."/>
            <person name="Tunlid A."/>
            <person name="Henrissat B."/>
            <person name="Grigoriev I.V."/>
            <person name="Hibbett D.S."/>
            <person name="Martin F."/>
            <person name="Nordberg H.P."/>
            <person name="Cantor M.N."/>
            <person name="Hua S.X."/>
        </authorList>
    </citation>
    <scope>NUCLEOTIDE SEQUENCE [LARGE SCALE GENOMIC DNA]</scope>
    <source>
        <strain evidence="1 2">441</strain>
    </source>
</reference>
<protein>
    <recommendedName>
        <fullName evidence="3">DDE Tnp4 domain-containing protein</fullName>
    </recommendedName>
</protein>
<feature type="non-terminal residue" evidence="1">
    <location>
        <position position="1"/>
    </location>
</feature>
<keyword evidence="2" id="KW-1185">Reference proteome</keyword>
<dbReference type="STRING" id="765257.A0A0C9YAY4"/>
<organism evidence="1 2">
    <name type="scientific">Pisolithus microcarpus 441</name>
    <dbReference type="NCBI Taxonomy" id="765257"/>
    <lineage>
        <taxon>Eukaryota</taxon>
        <taxon>Fungi</taxon>
        <taxon>Dikarya</taxon>
        <taxon>Basidiomycota</taxon>
        <taxon>Agaricomycotina</taxon>
        <taxon>Agaricomycetes</taxon>
        <taxon>Agaricomycetidae</taxon>
        <taxon>Boletales</taxon>
        <taxon>Sclerodermatineae</taxon>
        <taxon>Pisolithaceae</taxon>
        <taxon>Pisolithus</taxon>
    </lineage>
</organism>
<sequence length="91" mass="10668">VTGLTSRHVAERFQCSNDTISRYFKKMLFIFSDQPFYSTHVRFLDDESVHPKIRCNPKFWPYFWNAIGTIDGCHIPVSPPAIICLNYCNHK</sequence>
<evidence type="ECO:0000313" key="2">
    <source>
        <dbReference type="Proteomes" id="UP000054018"/>
    </source>
</evidence>
<name>A0A0C9YAY4_9AGAM</name>
<proteinExistence type="predicted"/>
<dbReference type="AlphaFoldDB" id="A0A0C9YAY4"/>
<evidence type="ECO:0000313" key="1">
    <source>
        <dbReference type="EMBL" id="KIK13971.1"/>
    </source>
</evidence>
<feature type="non-terminal residue" evidence="1">
    <location>
        <position position="91"/>
    </location>
</feature>
<evidence type="ECO:0008006" key="3">
    <source>
        <dbReference type="Google" id="ProtNLM"/>
    </source>
</evidence>